<protein>
    <submittedName>
        <fullName evidence="1">Uncharacterized protein</fullName>
    </submittedName>
</protein>
<name>A0A8S5R5F4_9CAUD</name>
<sequence>MIRADKRREFLYCGHRCASNRRLYCYFLHFPCENANYEKKTQNSGFSYKHYLVQ</sequence>
<evidence type="ECO:0000313" key="1">
    <source>
        <dbReference type="EMBL" id="DAE26221.1"/>
    </source>
</evidence>
<proteinExistence type="predicted"/>
<accession>A0A8S5R5F4</accession>
<dbReference type="EMBL" id="BK015811">
    <property type="protein sequence ID" value="DAE26221.1"/>
    <property type="molecule type" value="Genomic_DNA"/>
</dbReference>
<organism evidence="1">
    <name type="scientific">Siphoviridae sp. ctcMb1</name>
    <dbReference type="NCBI Taxonomy" id="2827276"/>
    <lineage>
        <taxon>Viruses</taxon>
        <taxon>Duplodnaviria</taxon>
        <taxon>Heunggongvirae</taxon>
        <taxon>Uroviricota</taxon>
        <taxon>Caudoviricetes</taxon>
    </lineage>
</organism>
<reference evidence="1" key="1">
    <citation type="journal article" date="2021" name="Proc. Natl. Acad. Sci. U.S.A.">
        <title>A Catalog of Tens of Thousands of Viruses from Human Metagenomes Reveals Hidden Associations with Chronic Diseases.</title>
        <authorList>
            <person name="Tisza M.J."/>
            <person name="Buck C.B."/>
        </authorList>
    </citation>
    <scope>NUCLEOTIDE SEQUENCE</scope>
    <source>
        <strain evidence="1">CtcMb1</strain>
    </source>
</reference>